<evidence type="ECO:0000313" key="1">
    <source>
        <dbReference type="EMBL" id="KAF2473474.1"/>
    </source>
</evidence>
<proteinExistence type="predicted"/>
<protein>
    <submittedName>
        <fullName evidence="1">Uncharacterized protein</fullName>
    </submittedName>
</protein>
<reference evidence="1" key="1">
    <citation type="journal article" date="2020" name="Stud. Mycol.">
        <title>101 Dothideomycetes genomes: a test case for predicting lifestyles and emergence of pathogens.</title>
        <authorList>
            <person name="Haridas S."/>
            <person name="Albert R."/>
            <person name="Binder M."/>
            <person name="Bloem J."/>
            <person name="Labutti K."/>
            <person name="Salamov A."/>
            <person name="Andreopoulos B."/>
            <person name="Baker S."/>
            <person name="Barry K."/>
            <person name="Bills G."/>
            <person name="Bluhm B."/>
            <person name="Cannon C."/>
            <person name="Castanera R."/>
            <person name="Culley D."/>
            <person name="Daum C."/>
            <person name="Ezra D."/>
            <person name="Gonzalez J."/>
            <person name="Henrissat B."/>
            <person name="Kuo A."/>
            <person name="Liang C."/>
            <person name="Lipzen A."/>
            <person name="Lutzoni F."/>
            <person name="Magnuson J."/>
            <person name="Mondo S."/>
            <person name="Nolan M."/>
            <person name="Ohm R."/>
            <person name="Pangilinan J."/>
            <person name="Park H.-J."/>
            <person name="Ramirez L."/>
            <person name="Alfaro M."/>
            <person name="Sun H."/>
            <person name="Tritt A."/>
            <person name="Yoshinaga Y."/>
            <person name="Zwiers L.-H."/>
            <person name="Turgeon B."/>
            <person name="Goodwin S."/>
            <person name="Spatafora J."/>
            <person name="Crous P."/>
            <person name="Grigoriev I."/>
        </authorList>
    </citation>
    <scope>NUCLEOTIDE SEQUENCE</scope>
    <source>
        <strain evidence="1">ATCC 200398</strain>
    </source>
</reference>
<dbReference type="Proteomes" id="UP000799755">
    <property type="component" value="Unassembled WGS sequence"/>
</dbReference>
<gene>
    <name evidence="1" type="ORF">BDR25DRAFT_132345</name>
</gene>
<keyword evidence="2" id="KW-1185">Reference proteome</keyword>
<sequence length="231" mass="26465">MDNHRLVLLWGLPTSFVNLPLIHPFTLTSIPLPPSMPMDDLRRSLPNSPYDMDPRDPRNMSAPFDNYRMSLDGPDYFGAMGVGPYRSRSQPGGPFPPPRLDSDMMMKHDQQQIDDLVRRTNLMVQFVNGHITHAGRYCQLQPKMCSDAKFPTEFRVPRTVEEVKVMDPSTLDRILRAYGLPTDLRSLRMTSQDTVSPRTAHQAKLCTLFDFLGATQISERQRMRHTPCLSY</sequence>
<accession>A0ACB6R2J2</accession>
<comment type="caution">
    <text evidence="1">The sequence shown here is derived from an EMBL/GenBank/DDBJ whole genome shotgun (WGS) entry which is preliminary data.</text>
</comment>
<evidence type="ECO:0000313" key="2">
    <source>
        <dbReference type="Proteomes" id="UP000799755"/>
    </source>
</evidence>
<organism evidence="1 2">
    <name type="scientific">Lindgomyces ingoldianus</name>
    <dbReference type="NCBI Taxonomy" id="673940"/>
    <lineage>
        <taxon>Eukaryota</taxon>
        <taxon>Fungi</taxon>
        <taxon>Dikarya</taxon>
        <taxon>Ascomycota</taxon>
        <taxon>Pezizomycotina</taxon>
        <taxon>Dothideomycetes</taxon>
        <taxon>Pleosporomycetidae</taxon>
        <taxon>Pleosporales</taxon>
        <taxon>Lindgomycetaceae</taxon>
        <taxon>Lindgomyces</taxon>
    </lineage>
</organism>
<name>A0ACB6R2J2_9PLEO</name>
<dbReference type="EMBL" id="MU003500">
    <property type="protein sequence ID" value="KAF2473474.1"/>
    <property type="molecule type" value="Genomic_DNA"/>
</dbReference>